<proteinExistence type="predicted"/>
<dbReference type="EMBL" id="JABEPP010000003">
    <property type="protein sequence ID" value="NNM72875.1"/>
    <property type="molecule type" value="Genomic_DNA"/>
</dbReference>
<evidence type="ECO:0000313" key="3">
    <source>
        <dbReference type="EMBL" id="NNM72875.1"/>
    </source>
</evidence>
<feature type="chain" id="PRO_5032413149" evidence="1">
    <location>
        <begin position="31"/>
        <end position="296"/>
    </location>
</feature>
<dbReference type="PANTHER" id="PTHR30535">
    <property type="entry name" value="VITAMIN B12-BINDING PROTEIN"/>
    <property type="match status" value="1"/>
</dbReference>
<dbReference type="Gene3D" id="3.40.50.1980">
    <property type="entry name" value="Nitrogenase molybdenum iron protein domain"/>
    <property type="match status" value="2"/>
</dbReference>
<dbReference type="PROSITE" id="PS50983">
    <property type="entry name" value="FE_B12_PBP"/>
    <property type="match status" value="1"/>
</dbReference>
<comment type="caution">
    <text evidence="3">The sequence shown here is derived from an EMBL/GenBank/DDBJ whole genome shotgun (WGS) entry which is preliminary data.</text>
</comment>
<dbReference type="PANTHER" id="PTHR30535:SF4">
    <property type="entry name" value="HEMIN-BINDING PERIPLASMIC PROTEIN HMUT"/>
    <property type="match status" value="1"/>
</dbReference>
<keyword evidence="1" id="KW-0732">Signal</keyword>
<dbReference type="SUPFAM" id="SSF53807">
    <property type="entry name" value="Helical backbone' metal receptor"/>
    <property type="match status" value="1"/>
</dbReference>
<reference evidence="3 4" key="1">
    <citation type="submission" date="2020-04" db="EMBL/GenBank/DDBJ databases">
        <title>Enterovirga sp. isolate from soil.</title>
        <authorList>
            <person name="Chea S."/>
            <person name="Kim D.-U."/>
        </authorList>
    </citation>
    <scope>NUCLEOTIDE SEQUENCE [LARGE SCALE GENOMIC DNA]</scope>
    <source>
        <strain evidence="3 4">DB1703</strain>
    </source>
</reference>
<sequence length="296" mass="30724">MIALPALSRSPAARFAALLVAALLAFPAGAAEARPPARIVSLGGAVTEILYRLGAGDLVVAVDTTSIHPPEVMRTKPNVGYLRQLSAEGILSARPDLVLAVDGAGPPDVLKQVREAGVPIEPIPEAPTPAGVARKIEAVARAVGREKEAAELLKEVEMGFAALAESRARIARPVRALFILSLQNGRAMVGGRNTTADGMLALAGAENVATGFEGYKPMTDEAILAAQPEVVVMMETGPGAVPAADVLEGAALSQTPAGRDRRLVKMNGLYLLGFGPRTPEAARELLLALKPGFRAE</sequence>
<feature type="signal peptide" evidence="1">
    <location>
        <begin position="1"/>
        <end position="30"/>
    </location>
</feature>
<gene>
    <name evidence="3" type="ORF">HJG44_10855</name>
</gene>
<accession>A0A849I9B5</accession>
<dbReference type="InterPro" id="IPR002491">
    <property type="entry name" value="ABC_transptr_periplasmic_BD"/>
</dbReference>
<dbReference type="Pfam" id="PF01497">
    <property type="entry name" value="Peripla_BP_2"/>
    <property type="match status" value="1"/>
</dbReference>
<dbReference type="AlphaFoldDB" id="A0A849I9B5"/>
<evidence type="ECO:0000259" key="2">
    <source>
        <dbReference type="PROSITE" id="PS50983"/>
    </source>
</evidence>
<dbReference type="CDD" id="cd01149">
    <property type="entry name" value="HutB"/>
    <property type="match status" value="1"/>
</dbReference>
<evidence type="ECO:0000256" key="1">
    <source>
        <dbReference type="SAM" id="SignalP"/>
    </source>
</evidence>
<evidence type="ECO:0000313" key="4">
    <source>
        <dbReference type="Proteomes" id="UP000564885"/>
    </source>
</evidence>
<feature type="domain" description="Fe/B12 periplasmic-binding" evidence="2">
    <location>
        <begin position="38"/>
        <end position="296"/>
    </location>
</feature>
<organism evidence="3 4">
    <name type="scientific">Enterovirga aerilata</name>
    <dbReference type="NCBI Taxonomy" id="2730920"/>
    <lineage>
        <taxon>Bacteria</taxon>
        <taxon>Pseudomonadati</taxon>
        <taxon>Pseudomonadota</taxon>
        <taxon>Alphaproteobacteria</taxon>
        <taxon>Hyphomicrobiales</taxon>
        <taxon>Methylobacteriaceae</taxon>
        <taxon>Enterovirga</taxon>
    </lineage>
</organism>
<name>A0A849I9B5_9HYPH</name>
<protein>
    <submittedName>
        <fullName evidence="3">Hemin ABC transporter substrate-binding protein</fullName>
    </submittedName>
</protein>
<dbReference type="RefSeq" id="WP_171218393.1">
    <property type="nucleotide sequence ID" value="NZ_JABEPP010000003.1"/>
</dbReference>
<dbReference type="Proteomes" id="UP000564885">
    <property type="component" value="Unassembled WGS sequence"/>
</dbReference>
<dbReference type="InterPro" id="IPR050902">
    <property type="entry name" value="ABC_Transporter_SBP"/>
</dbReference>
<keyword evidence="4" id="KW-1185">Reference proteome</keyword>